<dbReference type="InterPro" id="IPR034163">
    <property type="entry name" value="Aspergillopepsin-like_cat_dom"/>
</dbReference>
<keyword evidence="11" id="KW-0865">Zymogen</keyword>
<dbReference type="CDD" id="cd06097">
    <property type="entry name" value="Aspergillopepsin_like"/>
    <property type="match status" value="1"/>
</dbReference>
<dbReference type="Gene3D" id="2.40.70.10">
    <property type="entry name" value="Acid Proteases"/>
    <property type="match status" value="2"/>
</dbReference>
<dbReference type="PROSITE" id="PS51767">
    <property type="entry name" value="PEPTIDASE_A1"/>
    <property type="match status" value="1"/>
</dbReference>
<dbReference type="EC" id="3.4.23.18" evidence="4"/>
<dbReference type="PANTHER" id="PTHR47966:SF23">
    <property type="entry name" value="ASPARTIC ENDOPEPTIDASE, PUTATIVE (AFU_ORTHOLOGUE AFUA_2G15950)-RELATED"/>
    <property type="match status" value="1"/>
</dbReference>
<evidence type="ECO:0000256" key="5">
    <source>
        <dbReference type="ARBA" id="ARBA00020252"/>
    </source>
</evidence>
<dbReference type="FunFam" id="2.40.70.10:FF:000024">
    <property type="entry name" value="Endothiapepsin"/>
    <property type="match status" value="1"/>
</dbReference>
<evidence type="ECO:0000256" key="9">
    <source>
        <dbReference type="ARBA" id="ARBA00022750"/>
    </source>
</evidence>
<keyword evidence="8 16" id="KW-0732">Signal</keyword>
<dbReference type="PRINTS" id="PR00792">
    <property type="entry name" value="PEPSIN"/>
</dbReference>
<keyword evidence="9" id="KW-0064">Aspartyl protease</keyword>
<evidence type="ECO:0000256" key="16">
    <source>
        <dbReference type="SAM" id="SignalP"/>
    </source>
</evidence>
<dbReference type="Pfam" id="PF00026">
    <property type="entry name" value="Asp"/>
    <property type="match status" value="1"/>
</dbReference>
<evidence type="ECO:0000259" key="17">
    <source>
        <dbReference type="PROSITE" id="PS51767"/>
    </source>
</evidence>
<dbReference type="AlphaFoldDB" id="A0A1R3RAZ3"/>
<evidence type="ECO:0000256" key="2">
    <source>
        <dbReference type="ARBA" id="ARBA00004613"/>
    </source>
</evidence>
<evidence type="ECO:0000313" key="19">
    <source>
        <dbReference type="Proteomes" id="UP000188318"/>
    </source>
</evidence>
<feature type="signal peptide" evidence="16">
    <location>
        <begin position="1"/>
        <end position="19"/>
    </location>
</feature>
<evidence type="ECO:0000256" key="11">
    <source>
        <dbReference type="ARBA" id="ARBA00023145"/>
    </source>
</evidence>
<dbReference type="GO" id="GO:0006508">
    <property type="term" value="P:proteolysis"/>
    <property type="evidence" value="ECO:0007669"/>
    <property type="project" value="UniProtKB-KW"/>
</dbReference>
<proteinExistence type="inferred from homology"/>
<dbReference type="EMBL" id="KV907510">
    <property type="protein sequence ID" value="OOF91654.1"/>
    <property type="molecule type" value="Genomic_DNA"/>
</dbReference>
<evidence type="ECO:0000256" key="6">
    <source>
        <dbReference type="ARBA" id="ARBA00022525"/>
    </source>
</evidence>
<evidence type="ECO:0000256" key="15">
    <source>
        <dbReference type="PIRSR" id="PIRSR601461-1"/>
    </source>
</evidence>
<dbReference type="SUPFAM" id="SSF50630">
    <property type="entry name" value="Acid proteases"/>
    <property type="match status" value="1"/>
</dbReference>
<evidence type="ECO:0000256" key="3">
    <source>
        <dbReference type="ARBA" id="ARBA00007447"/>
    </source>
</evidence>
<comment type="similarity">
    <text evidence="3">Belongs to the peptidase A1 family.</text>
</comment>
<keyword evidence="6" id="KW-0964">Secreted</keyword>
<organism evidence="18 19">
    <name type="scientific">Aspergillus carbonarius (strain ITEM 5010)</name>
    <dbReference type="NCBI Taxonomy" id="602072"/>
    <lineage>
        <taxon>Eukaryota</taxon>
        <taxon>Fungi</taxon>
        <taxon>Dikarya</taxon>
        <taxon>Ascomycota</taxon>
        <taxon>Pezizomycotina</taxon>
        <taxon>Eurotiomycetes</taxon>
        <taxon>Eurotiomycetidae</taxon>
        <taxon>Eurotiales</taxon>
        <taxon>Aspergillaceae</taxon>
        <taxon>Aspergillus</taxon>
        <taxon>Aspergillus subgen. Circumdati</taxon>
    </lineage>
</organism>
<feature type="active site" evidence="15">
    <location>
        <position position="123"/>
    </location>
</feature>
<accession>A0A1R3RAZ3</accession>
<evidence type="ECO:0000256" key="10">
    <source>
        <dbReference type="ARBA" id="ARBA00022801"/>
    </source>
</evidence>
<feature type="active site" evidence="15">
    <location>
        <position position="308"/>
    </location>
</feature>
<dbReference type="GO" id="GO:0004190">
    <property type="term" value="F:aspartic-type endopeptidase activity"/>
    <property type="evidence" value="ECO:0007669"/>
    <property type="project" value="UniProtKB-KW"/>
</dbReference>
<comment type="subcellular location">
    <subcellularLocation>
        <location evidence="2">Secreted</location>
    </subcellularLocation>
</comment>
<dbReference type="FunFam" id="2.40.70.10:FF:000026">
    <property type="entry name" value="Endothiapepsin"/>
    <property type="match status" value="1"/>
</dbReference>
<gene>
    <name evidence="18" type="ORF">ASPCADRAFT_211010</name>
</gene>
<dbReference type="InterPro" id="IPR021109">
    <property type="entry name" value="Peptidase_aspartic_dom_sf"/>
</dbReference>
<keyword evidence="12" id="KW-0325">Glycoprotein</keyword>
<dbReference type="PANTHER" id="PTHR47966">
    <property type="entry name" value="BETA-SITE APP-CLEAVING ENZYME, ISOFORM A-RELATED"/>
    <property type="match status" value="1"/>
</dbReference>
<dbReference type="InterPro" id="IPR001461">
    <property type="entry name" value="Aspartic_peptidase_A1"/>
</dbReference>
<name>A0A1R3RAZ3_ASPC5</name>
<evidence type="ECO:0000256" key="12">
    <source>
        <dbReference type="ARBA" id="ARBA00023180"/>
    </source>
</evidence>
<dbReference type="OrthoDB" id="2747330at2759"/>
<protein>
    <recommendedName>
        <fullName evidence="5">Aspergillopepsin-1</fullName>
        <ecNumber evidence="4">3.4.23.18</ecNumber>
    </recommendedName>
    <alternativeName>
        <fullName evidence="13">Aspergillopepsin I</fullName>
    </alternativeName>
    <alternativeName>
        <fullName evidence="14">Aspergillopeptidase A</fullName>
    </alternativeName>
</protein>
<evidence type="ECO:0000313" key="18">
    <source>
        <dbReference type="EMBL" id="OOF91654.1"/>
    </source>
</evidence>
<evidence type="ECO:0000256" key="14">
    <source>
        <dbReference type="ARBA" id="ARBA00033457"/>
    </source>
</evidence>
<evidence type="ECO:0000256" key="13">
    <source>
        <dbReference type="ARBA" id="ARBA00029931"/>
    </source>
</evidence>
<evidence type="ECO:0000256" key="8">
    <source>
        <dbReference type="ARBA" id="ARBA00022729"/>
    </source>
</evidence>
<reference evidence="19" key="1">
    <citation type="journal article" date="2017" name="Genome Biol.">
        <title>Comparative genomics reveals high biological diversity and specific adaptations in the industrially and medically important fungal genus Aspergillus.</title>
        <authorList>
            <person name="de Vries R.P."/>
            <person name="Riley R."/>
            <person name="Wiebenga A."/>
            <person name="Aguilar-Osorio G."/>
            <person name="Amillis S."/>
            <person name="Uchima C.A."/>
            <person name="Anderluh G."/>
            <person name="Asadollahi M."/>
            <person name="Askin M."/>
            <person name="Barry K."/>
            <person name="Battaglia E."/>
            <person name="Bayram O."/>
            <person name="Benocci T."/>
            <person name="Braus-Stromeyer S.A."/>
            <person name="Caldana C."/>
            <person name="Canovas D."/>
            <person name="Cerqueira G.C."/>
            <person name="Chen F."/>
            <person name="Chen W."/>
            <person name="Choi C."/>
            <person name="Clum A."/>
            <person name="Dos Santos R.A."/>
            <person name="Damasio A.R."/>
            <person name="Diallinas G."/>
            <person name="Emri T."/>
            <person name="Fekete E."/>
            <person name="Flipphi M."/>
            <person name="Freyberg S."/>
            <person name="Gallo A."/>
            <person name="Gournas C."/>
            <person name="Habgood R."/>
            <person name="Hainaut M."/>
            <person name="Harispe M.L."/>
            <person name="Henrissat B."/>
            <person name="Hilden K.S."/>
            <person name="Hope R."/>
            <person name="Hossain A."/>
            <person name="Karabika E."/>
            <person name="Karaffa L."/>
            <person name="Karanyi Z."/>
            <person name="Krasevec N."/>
            <person name="Kuo A."/>
            <person name="Kusch H."/>
            <person name="LaButti K."/>
            <person name="Lagendijk E.L."/>
            <person name="Lapidus A."/>
            <person name="Levasseur A."/>
            <person name="Lindquist E."/>
            <person name="Lipzen A."/>
            <person name="Logrieco A.F."/>
            <person name="MacCabe A."/>
            <person name="Maekelae M.R."/>
            <person name="Malavazi I."/>
            <person name="Melin P."/>
            <person name="Meyer V."/>
            <person name="Mielnichuk N."/>
            <person name="Miskei M."/>
            <person name="Molnar A.P."/>
            <person name="Mule G."/>
            <person name="Ngan C.Y."/>
            <person name="Orejas M."/>
            <person name="Orosz E."/>
            <person name="Ouedraogo J.P."/>
            <person name="Overkamp K.M."/>
            <person name="Park H.-S."/>
            <person name="Perrone G."/>
            <person name="Piumi F."/>
            <person name="Punt P.J."/>
            <person name="Ram A.F."/>
            <person name="Ramon A."/>
            <person name="Rauscher S."/>
            <person name="Record E."/>
            <person name="Riano-Pachon D.M."/>
            <person name="Robert V."/>
            <person name="Roehrig J."/>
            <person name="Ruller R."/>
            <person name="Salamov A."/>
            <person name="Salih N.S."/>
            <person name="Samson R.A."/>
            <person name="Sandor E."/>
            <person name="Sanguinetti M."/>
            <person name="Schuetze T."/>
            <person name="Sepcic K."/>
            <person name="Shelest E."/>
            <person name="Sherlock G."/>
            <person name="Sophianopoulou V."/>
            <person name="Squina F.M."/>
            <person name="Sun H."/>
            <person name="Susca A."/>
            <person name="Todd R.B."/>
            <person name="Tsang A."/>
            <person name="Unkles S.E."/>
            <person name="van de Wiele N."/>
            <person name="van Rossen-Uffink D."/>
            <person name="Oliveira J.V."/>
            <person name="Vesth T.C."/>
            <person name="Visser J."/>
            <person name="Yu J.-H."/>
            <person name="Zhou M."/>
            <person name="Andersen M.R."/>
            <person name="Archer D.B."/>
            <person name="Baker S.E."/>
            <person name="Benoit I."/>
            <person name="Brakhage A.A."/>
            <person name="Braus G.H."/>
            <person name="Fischer R."/>
            <person name="Frisvad J.C."/>
            <person name="Goldman G.H."/>
            <person name="Houbraken J."/>
            <person name="Oakley B."/>
            <person name="Pocsi I."/>
            <person name="Scazzocchio C."/>
            <person name="Seiboth B."/>
            <person name="vanKuyk P.A."/>
            <person name="Wortman J."/>
            <person name="Dyer P.S."/>
            <person name="Grigoriev I.V."/>
        </authorList>
    </citation>
    <scope>NUCLEOTIDE SEQUENCE [LARGE SCALE GENOMIC DNA]</scope>
    <source>
        <strain evidence="19">ITEM 5010</strain>
    </source>
</reference>
<evidence type="ECO:0000256" key="1">
    <source>
        <dbReference type="ARBA" id="ARBA00000391"/>
    </source>
</evidence>
<keyword evidence="19" id="KW-1185">Reference proteome</keyword>
<dbReference type="VEuPathDB" id="FungiDB:ASPCADRAFT_211010"/>
<dbReference type="Proteomes" id="UP000188318">
    <property type="component" value="Unassembled WGS sequence"/>
</dbReference>
<dbReference type="STRING" id="602072.A0A1R3RAZ3"/>
<feature type="chain" id="PRO_5012187461" description="Aspergillopepsin-1" evidence="16">
    <location>
        <begin position="20"/>
        <end position="424"/>
    </location>
</feature>
<dbReference type="OMA" id="NGVGEYE"/>
<dbReference type="InterPro" id="IPR033121">
    <property type="entry name" value="PEPTIDASE_A1"/>
</dbReference>
<keyword evidence="7" id="KW-0645">Protease</keyword>
<feature type="domain" description="Peptidase A1" evidence="17">
    <location>
        <begin position="107"/>
        <end position="421"/>
    </location>
</feature>
<keyword evidence="10" id="KW-0378">Hydrolase</keyword>
<evidence type="ECO:0000256" key="7">
    <source>
        <dbReference type="ARBA" id="ARBA00022670"/>
    </source>
</evidence>
<evidence type="ECO:0000256" key="4">
    <source>
        <dbReference type="ARBA" id="ARBA00013210"/>
    </source>
</evidence>
<dbReference type="GO" id="GO:0005576">
    <property type="term" value="C:extracellular region"/>
    <property type="evidence" value="ECO:0007669"/>
    <property type="project" value="UniProtKB-SubCell"/>
</dbReference>
<comment type="catalytic activity">
    <reaction evidence="1">
        <text>Hydrolysis of proteins with broad specificity. Generally favors hydrophobic residues in P1 and P1', but also accepts Lys in P1, which leads to activation of trypsinogen. Does not clot milk.</text>
        <dbReference type="EC" id="3.4.23.18"/>
    </reaction>
</comment>
<sequence length="424" mass="44933">MQLLPSLFFALFFSYGVLSLPHGPATQHKARSFKVERVRRGTGALHGPSALRKAYRKYGIVPSNLGIDLVDFEPITTTHTAVAASDVSEPDQTGAVSATSVEDDAEFVSPVVIGGQKVVMTFDTGSSDFWVLDTRLNKTLPGHTEYNPSNSSTFQEMDGYSFNVSYGDSSYAAGPVGKDTVNIGGAIVKDQAFGIPTEVSESFIEDTNSNGLVGMGFSSINTIQPEAQNTFFANVAPSLDVPVMTASLKSDGVGEYEFGVIDSNKYQGSIANVSVDSSNGYWEFSTPQYRVADGDLKTIDKVNTSIADTGTSLMLLNEDIVTAYYAEVPNSTYVNSVGGYIYPCNTTLPSFSIAIGSSSLATVPGNLISFSKVGTNTTTGQALCYGGIQSNGGTSLQILGDIFLKAFFVVFDMRGPSIGVAAPK</sequence>